<dbReference type="InterPro" id="IPR036409">
    <property type="entry name" value="Aldolase_II/adducin_N_sf"/>
</dbReference>
<dbReference type="EMBL" id="SPQU01000020">
    <property type="protein sequence ID" value="TFV34598.1"/>
    <property type="molecule type" value="Genomic_DNA"/>
</dbReference>
<dbReference type="Proteomes" id="UP000298225">
    <property type="component" value="Unassembled WGS sequence"/>
</dbReference>
<dbReference type="PANTHER" id="PTHR10672:SF3">
    <property type="entry name" value="PROTEIN HU-LI TAI SHAO"/>
    <property type="match status" value="1"/>
</dbReference>
<accession>A0A4Y9KT86</accession>
<dbReference type="SUPFAM" id="SSF53639">
    <property type="entry name" value="AraD/HMP-PK domain-like"/>
    <property type="match status" value="1"/>
</dbReference>
<dbReference type="InterPro" id="IPR051017">
    <property type="entry name" value="Aldolase-II_Adducin_sf"/>
</dbReference>
<reference evidence="3 4" key="1">
    <citation type="submission" date="2019-03" db="EMBL/GenBank/DDBJ databases">
        <title>Bradyrhizobium strains diversity isolated from Chamaecrista fasciculata.</title>
        <authorList>
            <person name="Urquiaga M.C.O."/>
            <person name="Hungria M."/>
            <person name="Delamuta J.R.M."/>
        </authorList>
    </citation>
    <scope>NUCLEOTIDE SEQUENCE [LARGE SCALE GENOMIC DNA]</scope>
    <source>
        <strain evidence="3 4">CNPSo 3424</strain>
    </source>
</reference>
<comment type="caution">
    <text evidence="3">The sequence shown here is derived from an EMBL/GenBank/DDBJ whole genome shotgun (WGS) entry which is preliminary data.</text>
</comment>
<evidence type="ECO:0000259" key="2">
    <source>
        <dbReference type="SMART" id="SM01007"/>
    </source>
</evidence>
<evidence type="ECO:0000313" key="4">
    <source>
        <dbReference type="Proteomes" id="UP000298225"/>
    </source>
</evidence>
<dbReference type="AlphaFoldDB" id="A0A4Y9KT86"/>
<name>A0A4Y9KT86_9BRAD</name>
<dbReference type="FunFam" id="3.40.225.10:FF:000009">
    <property type="entry name" value="Class II aldolase/adducin N-terminal"/>
    <property type="match status" value="1"/>
</dbReference>
<organism evidence="3 4">
    <name type="scientific">Bradyrhizobium frederickii</name>
    <dbReference type="NCBI Taxonomy" id="2560054"/>
    <lineage>
        <taxon>Bacteria</taxon>
        <taxon>Pseudomonadati</taxon>
        <taxon>Pseudomonadota</taxon>
        <taxon>Alphaproteobacteria</taxon>
        <taxon>Hyphomicrobiales</taxon>
        <taxon>Nitrobacteraceae</taxon>
        <taxon>Bradyrhizobium</taxon>
    </lineage>
</organism>
<keyword evidence="4" id="KW-1185">Reference proteome</keyword>
<dbReference type="OrthoDB" id="5291399at2"/>
<evidence type="ECO:0000313" key="3">
    <source>
        <dbReference type="EMBL" id="TFV34598.1"/>
    </source>
</evidence>
<dbReference type="Pfam" id="PF00596">
    <property type="entry name" value="Aldolase_II"/>
    <property type="match status" value="1"/>
</dbReference>
<protein>
    <submittedName>
        <fullName evidence="3">Aldolase</fullName>
    </submittedName>
</protein>
<dbReference type="NCBIfam" id="NF005068">
    <property type="entry name" value="PRK06486.1"/>
    <property type="match status" value="1"/>
</dbReference>
<dbReference type="Gene3D" id="3.40.225.10">
    <property type="entry name" value="Class II aldolase/adducin N-terminal domain"/>
    <property type="match status" value="1"/>
</dbReference>
<gene>
    <name evidence="3" type="ORF">E4K66_31035</name>
</gene>
<dbReference type="GO" id="GO:0051015">
    <property type="term" value="F:actin filament binding"/>
    <property type="evidence" value="ECO:0007669"/>
    <property type="project" value="TreeGrafter"/>
</dbReference>
<dbReference type="GO" id="GO:0005856">
    <property type="term" value="C:cytoskeleton"/>
    <property type="evidence" value="ECO:0007669"/>
    <property type="project" value="TreeGrafter"/>
</dbReference>
<dbReference type="InterPro" id="IPR001303">
    <property type="entry name" value="Aldolase_II/adducin_N"/>
</dbReference>
<sequence>MACAGADAQARPLYNANSSRPTEVSFAMAHSLHASSPAPAPFRSNRPDLATDAIRTAREDLAACFRMAARNGFEEGICNHFSAVVPGHDDLFLVNPYGYAFRELTASKLLICDFHGNVLDGEGVPEATAFYIHAEMHRLLPRAKVAFHTHMPYATALSMTEGEPLIWAGQTALKFYGRTAVDRDYNGLALDNREGARIASAVGDADIVFMKHHGVMVLAPTIAEAWDDLYYLERAAEVQVLAMSTGRKVLPVDPAVAAETYRQMREGDSESARLHLAAIRRQLDAEEPQYRH</sequence>
<proteinExistence type="inferred from homology"/>
<comment type="similarity">
    <text evidence="1">Belongs to the aldolase class II family.</text>
</comment>
<feature type="domain" description="Class II aldolase/adducin N-terminal" evidence="2">
    <location>
        <begin position="59"/>
        <end position="240"/>
    </location>
</feature>
<dbReference type="PANTHER" id="PTHR10672">
    <property type="entry name" value="ADDUCIN"/>
    <property type="match status" value="1"/>
</dbReference>
<dbReference type="SMART" id="SM01007">
    <property type="entry name" value="Aldolase_II"/>
    <property type="match status" value="1"/>
</dbReference>
<evidence type="ECO:0000256" key="1">
    <source>
        <dbReference type="ARBA" id="ARBA00037961"/>
    </source>
</evidence>